<gene>
    <name evidence="1" type="ORF">C5T88_03395</name>
</gene>
<evidence type="ECO:0000313" key="2">
    <source>
        <dbReference type="Proteomes" id="UP000239250"/>
    </source>
</evidence>
<accession>A0A2S0NKR1</accession>
<sequence>MSFWDLKRNRVVQVLAAPVLTIALIVSTGAIVSAWKFKDNAGVVVELMGLRPDKAEAYKFIANRYNKARKATGDLKHEVRILVTPINNIQNEISSGQPLPNLYMAYGDNVAKFDALLKSVGRDDVAVNMAEAINWDTTYQPKKDEALYDRVKYIEPYVRDNATKGNKLTEGKSLDEITHSEGDNNTKFRPLKDSFIREGTYGEKLYVAPTAKSSMNGIINNRLFKEIIELITGQKQEWIKVDGYETFNYLKTYGGGNLSWTNVQDPAQNAIDEKDDYKLTQANRFRDSKKNLRQLITDFFDSPQITEGSANAYVANAMQDMSVLEVVLTAYSKLLHTQPDNKKFQQTIGMAIDDESGFVYAMQQNLKQKKEIYEWDMAQNSGHTLKLNDQTGADALNQTIDFYRHFAKISKLDSQAGSAGTSDHGYGGLGTKGQDKVYYSDKWVWGGTLTYYGSTAGNPYWSGTLPWTERIKGTYKVLEIVESANHTEAFFKALTSQDKKNIGYTDKNQKDWSAIIEKNPKTEKMQLVVTKKGQGKASKDEKAYLDVSTTEPTNIIIKGFAGVLETDISIIAPPGYVSEDTHAKVEKNEKEKPFKTVPNFVQQGPGIAMFKSKNQSKNEVAIDFINYFLQAQNNTDFALTSGYVPSNYYAYFTNVQSNSDNAGVKIENNWNHYMKYIKHGLEETKGGYDPRNHNNKDWPAKVKLKDAKEALKEFVLGVVDGKFKFWTQIPSPFGDLMRFQVIVPWIHQKYRVTGAEPETNMTKENFWSNDNMKKIEVSIRNMYPVDGKLELESQLEKKESK</sequence>
<name>A0A2S0NKR1_9MOLU</name>
<dbReference type="Gene3D" id="3.40.190.10">
    <property type="entry name" value="Periplasmic binding protein-like II"/>
    <property type="match status" value="1"/>
</dbReference>
<evidence type="ECO:0000313" key="1">
    <source>
        <dbReference type="EMBL" id="AVP49592.1"/>
    </source>
</evidence>
<organism evidence="1 2">
    <name type="scientific">Williamsoniiplasma luminosum</name>
    <dbReference type="NCBI Taxonomy" id="214888"/>
    <lineage>
        <taxon>Bacteria</taxon>
        <taxon>Bacillati</taxon>
        <taxon>Mycoplasmatota</taxon>
        <taxon>Mollicutes</taxon>
        <taxon>Entomoplasmatales</taxon>
        <taxon>Williamsoniiplasma</taxon>
    </lineage>
</organism>
<dbReference type="Proteomes" id="UP000239250">
    <property type="component" value="Chromosome"/>
</dbReference>
<proteinExistence type="predicted"/>
<reference evidence="2" key="1">
    <citation type="submission" date="2018-02" db="EMBL/GenBank/DDBJ databases">
        <title>Firefly genomes illuminate parallel origins of bioluminescence in beetles.</title>
        <authorList>
            <person name="Fallon T.R."/>
            <person name="Lower S.E.S."/>
            <person name="Behringer M."/>
            <person name="Weng J.-K."/>
        </authorList>
    </citation>
    <scope>NUCLEOTIDE SEQUENCE [LARGE SCALE GENOMIC DNA]</scope>
</reference>
<dbReference type="AlphaFoldDB" id="A0A2S0NKR1"/>
<dbReference type="RefSeq" id="WP_303662166.1">
    <property type="nucleotide sequence ID" value="NZ_CP027019.1"/>
</dbReference>
<dbReference type="EMBL" id="CP027019">
    <property type="protein sequence ID" value="AVP49592.1"/>
    <property type="molecule type" value="Genomic_DNA"/>
</dbReference>
<protein>
    <submittedName>
        <fullName evidence="1">Uncharacterized protein</fullName>
    </submittedName>
</protein>